<proteinExistence type="predicted"/>
<keyword evidence="2" id="KW-1185">Reference proteome</keyword>
<protein>
    <submittedName>
        <fullName evidence="1">Uncharacterized protein</fullName>
    </submittedName>
</protein>
<reference evidence="1 2" key="2">
    <citation type="journal article" date="2022" name="Mol. Ecol. Resour.">
        <title>The genomes of chicory, endive, great burdock and yacon provide insights into Asteraceae paleo-polyploidization history and plant inulin production.</title>
        <authorList>
            <person name="Fan W."/>
            <person name="Wang S."/>
            <person name="Wang H."/>
            <person name="Wang A."/>
            <person name="Jiang F."/>
            <person name="Liu H."/>
            <person name="Zhao H."/>
            <person name="Xu D."/>
            <person name="Zhang Y."/>
        </authorList>
    </citation>
    <scope>NUCLEOTIDE SEQUENCE [LARGE SCALE GENOMIC DNA]</scope>
    <source>
        <strain evidence="2">cv. Yunnan</strain>
        <tissue evidence="1">Leaves</tissue>
    </source>
</reference>
<evidence type="ECO:0000313" key="1">
    <source>
        <dbReference type="EMBL" id="KAI3705799.1"/>
    </source>
</evidence>
<reference evidence="2" key="1">
    <citation type="journal article" date="2022" name="Mol. Ecol. Resour.">
        <title>The genomes of chicory, endive, great burdock and yacon provide insights into Asteraceae palaeo-polyploidization history and plant inulin production.</title>
        <authorList>
            <person name="Fan W."/>
            <person name="Wang S."/>
            <person name="Wang H."/>
            <person name="Wang A."/>
            <person name="Jiang F."/>
            <person name="Liu H."/>
            <person name="Zhao H."/>
            <person name="Xu D."/>
            <person name="Zhang Y."/>
        </authorList>
    </citation>
    <scope>NUCLEOTIDE SEQUENCE [LARGE SCALE GENOMIC DNA]</scope>
    <source>
        <strain evidence="2">cv. Yunnan</strain>
    </source>
</reference>
<dbReference type="Proteomes" id="UP001056120">
    <property type="component" value="Linkage Group LG25"/>
</dbReference>
<gene>
    <name evidence="1" type="ORF">L1987_76041</name>
</gene>
<organism evidence="1 2">
    <name type="scientific">Smallanthus sonchifolius</name>
    <dbReference type="NCBI Taxonomy" id="185202"/>
    <lineage>
        <taxon>Eukaryota</taxon>
        <taxon>Viridiplantae</taxon>
        <taxon>Streptophyta</taxon>
        <taxon>Embryophyta</taxon>
        <taxon>Tracheophyta</taxon>
        <taxon>Spermatophyta</taxon>
        <taxon>Magnoliopsida</taxon>
        <taxon>eudicotyledons</taxon>
        <taxon>Gunneridae</taxon>
        <taxon>Pentapetalae</taxon>
        <taxon>asterids</taxon>
        <taxon>campanulids</taxon>
        <taxon>Asterales</taxon>
        <taxon>Asteraceae</taxon>
        <taxon>Asteroideae</taxon>
        <taxon>Heliantheae alliance</taxon>
        <taxon>Millerieae</taxon>
        <taxon>Smallanthus</taxon>
    </lineage>
</organism>
<dbReference type="EMBL" id="CM042042">
    <property type="protein sequence ID" value="KAI3705799.1"/>
    <property type="molecule type" value="Genomic_DNA"/>
</dbReference>
<sequence length="107" mass="12813">MDANRWTNERHLNFLKFIEASFVRRMLENGNGRLFLPDRHVPDSCESTSYSATVIGRKKRERHFPADDLDASLRRVKRLRLHSYHFPHEDQVVPQMKHVKKDEDDRN</sequence>
<comment type="caution">
    <text evidence="1">The sequence shown here is derived from an EMBL/GenBank/DDBJ whole genome shotgun (WGS) entry which is preliminary data.</text>
</comment>
<evidence type="ECO:0000313" key="2">
    <source>
        <dbReference type="Proteomes" id="UP001056120"/>
    </source>
</evidence>
<accession>A0ACB9A743</accession>
<name>A0ACB9A743_9ASTR</name>